<comment type="caution">
    <text evidence="4">The sequence shown here is derived from an EMBL/GenBank/DDBJ whole genome shotgun (WGS) entry which is preliminary data.</text>
</comment>
<reference evidence="4 5" key="1">
    <citation type="submission" date="2017-02" db="EMBL/GenBank/DDBJ databases">
        <authorList>
            <person name="Dridi B."/>
        </authorList>
    </citation>
    <scope>NUCLEOTIDE SEQUENCE [LARGE SCALE GENOMIC DNA]</scope>
    <source>
        <strain evidence="4 5">JB380</strain>
    </source>
</reference>
<evidence type="ECO:0000256" key="1">
    <source>
        <dbReference type="RuleBase" id="RU364038"/>
    </source>
</evidence>
<dbReference type="InterPro" id="IPR009094">
    <property type="entry name" value="DiS-bond_isomerase_DsbC/G_N_sf"/>
</dbReference>
<dbReference type="PANTHER" id="PTHR35272:SF4">
    <property type="entry name" value="THIOL:DISULFIDE INTERCHANGE PROTEIN DSBG"/>
    <property type="match status" value="1"/>
</dbReference>
<evidence type="ECO:0000313" key="5">
    <source>
        <dbReference type="Proteomes" id="UP000196331"/>
    </source>
</evidence>
<dbReference type="PANTHER" id="PTHR35272">
    <property type="entry name" value="THIOL:DISULFIDE INTERCHANGE PROTEIN DSBC-RELATED"/>
    <property type="match status" value="1"/>
</dbReference>
<name>A0A1R4HZW0_9GAMM</name>
<dbReference type="SUPFAM" id="SSF54423">
    <property type="entry name" value="DsbC/DsbG N-terminal domain-like"/>
    <property type="match status" value="1"/>
</dbReference>
<protein>
    <recommendedName>
        <fullName evidence="1">Thiol:disulfide interchange protein</fullName>
    </recommendedName>
</protein>
<dbReference type="OrthoDB" id="5298214at2"/>
<dbReference type="InterPro" id="IPR051470">
    <property type="entry name" value="Thiol:disulfide_interchange"/>
</dbReference>
<comment type="subcellular location">
    <subcellularLocation>
        <location evidence="1">Periplasm</location>
    </subcellularLocation>
</comment>
<dbReference type="CDD" id="cd03020">
    <property type="entry name" value="DsbA_DsbC_DsbG"/>
    <property type="match status" value="1"/>
</dbReference>
<keyword evidence="1" id="KW-0676">Redox-active center</keyword>
<dbReference type="InterPro" id="IPR012336">
    <property type="entry name" value="Thioredoxin-like_fold"/>
</dbReference>
<comment type="similarity">
    <text evidence="1">Belongs to the thioredoxin family. DsbC subfamily.</text>
</comment>
<dbReference type="Pfam" id="PF13098">
    <property type="entry name" value="Thioredoxin_2"/>
    <property type="match status" value="1"/>
</dbReference>
<dbReference type="EMBL" id="FUKM01000034">
    <property type="protein sequence ID" value="SJN13048.1"/>
    <property type="molecule type" value="Genomic_DNA"/>
</dbReference>
<feature type="domain" description="Thioredoxin" evidence="3">
    <location>
        <begin position="75"/>
        <end position="260"/>
    </location>
</feature>
<sequence length="260" mass="28238">MAAFNACMTPLRLTLTLGTSIALATSLPATAAEWPAPIQELEQQGLTIHGEFDAPDGLTGYAGSARGQTIAAYLTSGGEHALVGTLINAEGQDVSAERLEQLVNGQRNAELWQKMDSQHWVRDGDKEAPRIVYTFSDPNCPYCRQLWEDAQPWVESGDVQVRHLMVGILKADSPEKAAAILNADNPGEALAEHYRNDAMPENQGDDQSEQWVSENTQLMRDGQLFATPATFYQDDNGDVHSVMGAPSPDKLRAIMGSDSP</sequence>
<feature type="chain" id="PRO_5011809788" description="Thiol:disulfide interchange protein" evidence="1">
    <location>
        <begin position="32"/>
        <end position="260"/>
    </location>
</feature>
<dbReference type="PROSITE" id="PS51352">
    <property type="entry name" value="THIOREDOXIN_2"/>
    <property type="match status" value="1"/>
</dbReference>
<evidence type="ECO:0000259" key="3">
    <source>
        <dbReference type="PROSITE" id="PS51352"/>
    </source>
</evidence>
<dbReference type="InterPro" id="IPR013766">
    <property type="entry name" value="Thioredoxin_domain"/>
</dbReference>
<dbReference type="Gene3D" id="3.40.30.10">
    <property type="entry name" value="Glutaredoxin"/>
    <property type="match status" value="1"/>
</dbReference>
<dbReference type="RefSeq" id="WP_087108436.1">
    <property type="nucleotide sequence ID" value="NZ_FUKM01000034.1"/>
</dbReference>
<dbReference type="GO" id="GO:0042597">
    <property type="term" value="C:periplasmic space"/>
    <property type="evidence" value="ECO:0007669"/>
    <property type="project" value="UniProtKB-SubCell"/>
</dbReference>
<evidence type="ECO:0000313" key="4">
    <source>
        <dbReference type="EMBL" id="SJN13048.1"/>
    </source>
</evidence>
<keyword evidence="1" id="KW-0574">Periplasm</keyword>
<accession>A0A1R4HZW0</accession>
<organism evidence="4 5">
    <name type="scientific">Halomonas citrativorans</name>
    <dbReference type="NCBI Taxonomy" id="2742612"/>
    <lineage>
        <taxon>Bacteria</taxon>
        <taxon>Pseudomonadati</taxon>
        <taxon>Pseudomonadota</taxon>
        <taxon>Gammaproteobacteria</taxon>
        <taxon>Oceanospirillales</taxon>
        <taxon>Halomonadaceae</taxon>
        <taxon>Halomonas</taxon>
    </lineage>
</organism>
<comment type="function">
    <text evidence="1">Required for disulfide bond formation in some periplasmic proteins. Acts by transferring its disulfide bond to other proteins and is reduced in the process.</text>
</comment>
<dbReference type="Proteomes" id="UP000196331">
    <property type="component" value="Unassembled WGS sequence"/>
</dbReference>
<gene>
    <name evidence="4" type="ORF">CZ787_09400</name>
</gene>
<dbReference type="Gene3D" id="3.10.450.70">
    <property type="entry name" value="Disulphide bond isomerase, DsbC/G, N-terminal"/>
    <property type="match status" value="1"/>
</dbReference>
<dbReference type="InterPro" id="IPR036249">
    <property type="entry name" value="Thioredoxin-like_sf"/>
</dbReference>
<proteinExistence type="inferred from homology"/>
<evidence type="ECO:0000256" key="2">
    <source>
        <dbReference type="SAM" id="MobiDB-lite"/>
    </source>
</evidence>
<dbReference type="AlphaFoldDB" id="A0A1R4HZW0"/>
<feature type="region of interest" description="Disordered" evidence="2">
    <location>
        <begin position="235"/>
        <end position="260"/>
    </location>
</feature>
<feature type="signal peptide" evidence="1">
    <location>
        <begin position="1"/>
        <end position="31"/>
    </location>
</feature>
<keyword evidence="1" id="KW-0732">Signal</keyword>
<dbReference type="InterPro" id="IPR033954">
    <property type="entry name" value="DiS-bond_Isoase_DsbC/G"/>
</dbReference>
<dbReference type="NCBIfam" id="NF008657">
    <property type="entry name" value="PRK11657.1"/>
    <property type="match status" value="1"/>
</dbReference>
<dbReference type="SUPFAM" id="SSF52833">
    <property type="entry name" value="Thioredoxin-like"/>
    <property type="match status" value="1"/>
</dbReference>